<name>A0A1I8BE08_MELHA</name>
<evidence type="ECO:0000256" key="1">
    <source>
        <dbReference type="ARBA" id="ARBA00008451"/>
    </source>
</evidence>
<dbReference type="InterPro" id="IPR014806">
    <property type="entry name" value="Ufc1"/>
</dbReference>
<dbReference type="GO" id="GO:1990592">
    <property type="term" value="P:protein K69-linked ufmylation"/>
    <property type="evidence" value="ECO:0007669"/>
    <property type="project" value="TreeGrafter"/>
</dbReference>
<keyword evidence="3" id="KW-0833">Ubl conjugation pathway</keyword>
<dbReference type="Gene3D" id="3.10.110.10">
    <property type="entry name" value="Ubiquitin Conjugating Enzyme"/>
    <property type="match status" value="1"/>
</dbReference>
<evidence type="ECO:0000256" key="2">
    <source>
        <dbReference type="ARBA" id="ARBA00013306"/>
    </source>
</evidence>
<proteinExistence type="inferred from homology"/>
<protein>
    <recommendedName>
        <fullName evidence="2">Ubiquitin-fold modifier-conjugating enzyme 1</fullName>
    </recommendedName>
</protein>
<reference evidence="5" key="1">
    <citation type="submission" date="2016-11" db="UniProtKB">
        <authorList>
            <consortium name="WormBaseParasite"/>
        </authorList>
    </citation>
    <scope>IDENTIFICATION</scope>
</reference>
<sequence length="123" mass="14420">MSLDESTKKTLKQIPLLKSNAGPRDGSLWLERLKEEYNCLITFINNNKANDSDWFRLESNSDGTRWFGKCWTYHDKIKYEFDIEFDVPITYPKTAPEIGSLALHIHILIFSFYSAARIRWKNG</sequence>
<dbReference type="InterPro" id="IPR016135">
    <property type="entry name" value="UBQ-conjugating_enzyme/RWD"/>
</dbReference>
<dbReference type="SUPFAM" id="SSF54495">
    <property type="entry name" value="UBC-like"/>
    <property type="match status" value="1"/>
</dbReference>
<dbReference type="GO" id="GO:0005737">
    <property type="term" value="C:cytoplasm"/>
    <property type="evidence" value="ECO:0007669"/>
    <property type="project" value="TreeGrafter"/>
</dbReference>
<accession>A0A1I8BE08</accession>
<dbReference type="PANTHER" id="PTHR12921">
    <property type="entry name" value="UBIQUITIN-FOLD MODIFIER-CONJUGATING ENZYME 1"/>
    <property type="match status" value="1"/>
</dbReference>
<dbReference type="GO" id="GO:0061657">
    <property type="term" value="F:UFM1 conjugating enzyme activity"/>
    <property type="evidence" value="ECO:0007669"/>
    <property type="project" value="InterPro"/>
</dbReference>
<keyword evidence="4" id="KW-1185">Reference proteome</keyword>
<dbReference type="WBParaSite" id="MhA1_Contig1992.frz3.gene5">
    <property type="protein sequence ID" value="MhA1_Contig1992.frz3.gene5"/>
    <property type="gene ID" value="MhA1_Contig1992.frz3.gene5"/>
</dbReference>
<organism evidence="4 5">
    <name type="scientific">Meloidogyne hapla</name>
    <name type="common">Root-knot nematode worm</name>
    <dbReference type="NCBI Taxonomy" id="6305"/>
    <lineage>
        <taxon>Eukaryota</taxon>
        <taxon>Metazoa</taxon>
        <taxon>Ecdysozoa</taxon>
        <taxon>Nematoda</taxon>
        <taxon>Chromadorea</taxon>
        <taxon>Rhabditida</taxon>
        <taxon>Tylenchina</taxon>
        <taxon>Tylenchomorpha</taxon>
        <taxon>Tylenchoidea</taxon>
        <taxon>Meloidogynidae</taxon>
        <taxon>Meloidogyninae</taxon>
        <taxon>Meloidogyne</taxon>
    </lineage>
</organism>
<dbReference type="PANTHER" id="PTHR12921:SF0">
    <property type="entry name" value="UBIQUITIN-FOLD MODIFIER-CONJUGATING ENZYME 1"/>
    <property type="match status" value="1"/>
</dbReference>
<evidence type="ECO:0000313" key="4">
    <source>
        <dbReference type="Proteomes" id="UP000095281"/>
    </source>
</evidence>
<evidence type="ECO:0000256" key="3">
    <source>
        <dbReference type="ARBA" id="ARBA00022786"/>
    </source>
</evidence>
<dbReference type="AlphaFoldDB" id="A0A1I8BE08"/>
<dbReference type="Pfam" id="PF08694">
    <property type="entry name" value="UFC1"/>
    <property type="match status" value="1"/>
</dbReference>
<dbReference type="Proteomes" id="UP000095281">
    <property type="component" value="Unplaced"/>
</dbReference>
<evidence type="ECO:0000313" key="5">
    <source>
        <dbReference type="WBParaSite" id="MhA1_Contig1992.frz3.gene5"/>
    </source>
</evidence>
<comment type="similarity">
    <text evidence="1">Belongs to the ubiquitin-conjugating enzyme family. UFC1 subfamily.</text>
</comment>
<dbReference type="OMA" id="CWSGCST"/>